<organism evidence="17 18">
    <name type="scientific">Alterisphingorhabdus coralli</name>
    <dbReference type="NCBI Taxonomy" id="3071408"/>
    <lineage>
        <taxon>Bacteria</taxon>
        <taxon>Pseudomonadati</taxon>
        <taxon>Pseudomonadota</taxon>
        <taxon>Alphaproteobacteria</taxon>
        <taxon>Sphingomonadales</taxon>
        <taxon>Sphingomonadaceae</taxon>
        <taxon>Alterisphingorhabdus (ex Yan et al. 2024)</taxon>
    </lineage>
</organism>
<name>A0AA97I1V9_9SPHN</name>
<keyword evidence="10 16" id="KW-0812">Transmembrane</keyword>
<keyword evidence="12" id="KW-0249">Electron transport</keyword>
<evidence type="ECO:0000256" key="12">
    <source>
        <dbReference type="ARBA" id="ARBA00022982"/>
    </source>
</evidence>
<dbReference type="GO" id="GO:0006099">
    <property type="term" value="P:tricarboxylic acid cycle"/>
    <property type="evidence" value="ECO:0007669"/>
    <property type="project" value="UniProtKB-KW"/>
</dbReference>
<gene>
    <name evidence="17" type="primary">sdhD</name>
    <name evidence="17" type="ORF">RB602_07250</name>
</gene>
<evidence type="ECO:0000256" key="2">
    <source>
        <dbReference type="ARBA" id="ARBA00004050"/>
    </source>
</evidence>
<feature type="transmembrane region" description="Helical" evidence="16">
    <location>
        <begin position="98"/>
        <end position="124"/>
    </location>
</feature>
<evidence type="ECO:0000256" key="1">
    <source>
        <dbReference type="ARBA" id="ARBA00001971"/>
    </source>
</evidence>
<keyword evidence="15 16" id="KW-0472">Membrane</keyword>
<sequence length="128" mass="13942">MSSGTQLGKVRGLGSARHGGQHWIFHRITAISNVLLFAWFIGSLLQLESYDYVTVTAWLSSPLAAVAMMLLAVSVFWHLRLGLQVLIEDYIHNHGTKFALLMLLNIYAIGGAALAIFSVAKIAFTGAL</sequence>
<keyword evidence="9" id="KW-0349">Heme</keyword>
<feature type="transmembrane region" description="Helical" evidence="16">
    <location>
        <begin position="24"/>
        <end position="45"/>
    </location>
</feature>
<evidence type="ECO:0000256" key="6">
    <source>
        <dbReference type="ARBA" id="ARBA00019425"/>
    </source>
</evidence>
<comment type="pathway">
    <text evidence="4">Carbohydrate metabolism; tricarboxylic acid cycle.</text>
</comment>
<dbReference type="SUPFAM" id="SSF81343">
    <property type="entry name" value="Fumarate reductase respiratory complex transmembrane subunits"/>
    <property type="match status" value="1"/>
</dbReference>
<evidence type="ECO:0000256" key="5">
    <source>
        <dbReference type="ARBA" id="ARBA00011558"/>
    </source>
</evidence>
<comment type="function">
    <text evidence="2">Membrane-anchoring subunit of succinate dehydrogenase (SDH).</text>
</comment>
<dbReference type="InterPro" id="IPR014312">
    <property type="entry name" value="Succ_DH_anchor"/>
</dbReference>
<dbReference type="CDD" id="cd03495">
    <property type="entry name" value="SQR_TypeC_SdhD_like"/>
    <property type="match status" value="1"/>
</dbReference>
<keyword evidence="7" id="KW-0813">Transport</keyword>
<feature type="transmembrane region" description="Helical" evidence="16">
    <location>
        <begin position="57"/>
        <end position="77"/>
    </location>
</feature>
<evidence type="ECO:0000313" key="17">
    <source>
        <dbReference type="EMBL" id="WOE76502.1"/>
    </source>
</evidence>
<protein>
    <recommendedName>
        <fullName evidence="6">Succinate dehydrogenase hydrophobic membrane anchor subunit</fullName>
    </recommendedName>
</protein>
<evidence type="ECO:0000256" key="15">
    <source>
        <dbReference type="ARBA" id="ARBA00023136"/>
    </source>
</evidence>
<dbReference type="GO" id="GO:0016020">
    <property type="term" value="C:membrane"/>
    <property type="evidence" value="ECO:0007669"/>
    <property type="project" value="UniProtKB-SubCell"/>
</dbReference>
<dbReference type="GO" id="GO:0046872">
    <property type="term" value="F:metal ion binding"/>
    <property type="evidence" value="ECO:0007669"/>
    <property type="project" value="UniProtKB-KW"/>
</dbReference>
<comment type="cofactor">
    <cofactor evidence="1">
        <name>heme</name>
        <dbReference type="ChEBI" id="CHEBI:30413"/>
    </cofactor>
</comment>
<comment type="subcellular location">
    <subcellularLocation>
        <location evidence="3">Membrane</location>
        <topology evidence="3">Multi-pass membrane protein</topology>
    </subcellularLocation>
</comment>
<keyword evidence="8" id="KW-0816">Tricarboxylic acid cycle</keyword>
<evidence type="ECO:0000256" key="10">
    <source>
        <dbReference type="ARBA" id="ARBA00022692"/>
    </source>
</evidence>
<dbReference type="Gene3D" id="1.20.1300.10">
    <property type="entry name" value="Fumarate reductase/succinate dehydrogenase, transmembrane subunit"/>
    <property type="match status" value="1"/>
</dbReference>
<proteinExistence type="predicted"/>
<evidence type="ECO:0000256" key="11">
    <source>
        <dbReference type="ARBA" id="ARBA00022723"/>
    </source>
</evidence>
<keyword evidence="13 16" id="KW-1133">Transmembrane helix</keyword>
<dbReference type="Pfam" id="PF01127">
    <property type="entry name" value="Sdh_cyt"/>
    <property type="match status" value="1"/>
</dbReference>
<evidence type="ECO:0000256" key="9">
    <source>
        <dbReference type="ARBA" id="ARBA00022617"/>
    </source>
</evidence>
<dbReference type="EMBL" id="CP136594">
    <property type="protein sequence ID" value="WOE76502.1"/>
    <property type="molecule type" value="Genomic_DNA"/>
</dbReference>
<keyword evidence="14" id="KW-0408">Iron</keyword>
<dbReference type="NCBIfam" id="TIGR02968">
    <property type="entry name" value="succ_dehyd_anc"/>
    <property type="match status" value="1"/>
</dbReference>
<dbReference type="InterPro" id="IPR000701">
    <property type="entry name" value="SuccDH_FuR_B_TM-su"/>
</dbReference>
<evidence type="ECO:0000256" key="3">
    <source>
        <dbReference type="ARBA" id="ARBA00004141"/>
    </source>
</evidence>
<dbReference type="GO" id="GO:0020037">
    <property type="term" value="F:heme binding"/>
    <property type="evidence" value="ECO:0007669"/>
    <property type="project" value="InterPro"/>
</dbReference>
<comment type="subunit">
    <text evidence="5">Part of an enzyme complex containing four subunits: a flavoprotein, an iron-sulfur protein, plus two membrane-anchoring proteins, SdhC and SdhD.</text>
</comment>
<evidence type="ECO:0000256" key="13">
    <source>
        <dbReference type="ARBA" id="ARBA00022989"/>
    </source>
</evidence>
<accession>A0AA97I1V9</accession>
<reference evidence="17 18" key="1">
    <citation type="submission" date="2023-10" db="EMBL/GenBank/DDBJ databases">
        <title>Complete genome sequence of a Sphingomonadaceae bacterium.</title>
        <authorList>
            <person name="Yan C."/>
        </authorList>
    </citation>
    <scope>NUCLEOTIDE SEQUENCE [LARGE SCALE GENOMIC DNA]</scope>
    <source>
        <strain evidence="17 18">SCSIO 66989</strain>
    </source>
</reference>
<keyword evidence="18" id="KW-1185">Reference proteome</keyword>
<evidence type="ECO:0000256" key="7">
    <source>
        <dbReference type="ARBA" id="ARBA00022448"/>
    </source>
</evidence>
<dbReference type="RefSeq" id="WP_317084250.1">
    <property type="nucleotide sequence ID" value="NZ_CP136594.1"/>
</dbReference>
<dbReference type="Proteomes" id="UP001302429">
    <property type="component" value="Chromosome"/>
</dbReference>
<evidence type="ECO:0000256" key="16">
    <source>
        <dbReference type="SAM" id="Phobius"/>
    </source>
</evidence>
<evidence type="ECO:0000313" key="18">
    <source>
        <dbReference type="Proteomes" id="UP001302429"/>
    </source>
</evidence>
<dbReference type="KEGG" id="acoa:RB602_07250"/>
<dbReference type="AlphaFoldDB" id="A0AA97I1V9"/>
<dbReference type="InterPro" id="IPR034804">
    <property type="entry name" value="SQR/QFR_C/D"/>
</dbReference>
<evidence type="ECO:0000256" key="8">
    <source>
        <dbReference type="ARBA" id="ARBA00022532"/>
    </source>
</evidence>
<keyword evidence="11" id="KW-0479">Metal-binding</keyword>
<evidence type="ECO:0000256" key="14">
    <source>
        <dbReference type="ARBA" id="ARBA00023004"/>
    </source>
</evidence>
<evidence type="ECO:0000256" key="4">
    <source>
        <dbReference type="ARBA" id="ARBA00005163"/>
    </source>
</evidence>